<proteinExistence type="predicted"/>
<reference evidence="1" key="2">
    <citation type="journal article" date="2015" name="Fish Shellfish Immunol.">
        <title>Early steps in the European eel (Anguilla anguilla)-Vibrio vulnificus interaction in the gills: Role of the RtxA13 toxin.</title>
        <authorList>
            <person name="Callol A."/>
            <person name="Pajuelo D."/>
            <person name="Ebbesson L."/>
            <person name="Teles M."/>
            <person name="MacKenzie S."/>
            <person name="Amaro C."/>
        </authorList>
    </citation>
    <scope>NUCLEOTIDE SEQUENCE</scope>
</reference>
<evidence type="ECO:0000313" key="1">
    <source>
        <dbReference type="EMBL" id="JAH75294.1"/>
    </source>
</evidence>
<organism evidence="1">
    <name type="scientific">Anguilla anguilla</name>
    <name type="common">European freshwater eel</name>
    <name type="synonym">Muraena anguilla</name>
    <dbReference type="NCBI Taxonomy" id="7936"/>
    <lineage>
        <taxon>Eukaryota</taxon>
        <taxon>Metazoa</taxon>
        <taxon>Chordata</taxon>
        <taxon>Craniata</taxon>
        <taxon>Vertebrata</taxon>
        <taxon>Euteleostomi</taxon>
        <taxon>Actinopterygii</taxon>
        <taxon>Neopterygii</taxon>
        <taxon>Teleostei</taxon>
        <taxon>Anguilliformes</taxon>
        <taxon>Anguillidae</taxon>
        <taxon>Anguilla</taxon>
    </lineage>
</organism>
<accession>A0A0E9VB25</accession>
<name>A0A0E9VB25_ANGAN</name>
<protein>
    <submittedName>
        <fullName evidence="1">Uncharacterized protein</fullName>
    </submittedName>
</protein>
<sequence>MPTVAAGILWFCRGGKFRFRSEGPPQYFVPIN</sequence>
<reference evidence="1" key="1">
    <citation type="submission" date="2014-11" db="EMBL/GenBank/DDBJ databases">
        <authorList>
            <person name="Amaro Gonzalez C."/>
        </authorList>
    </citation>
    <scope>NUCLEOTIDE SEQUENCE</scope>
</reference>
<dbReference type="AlphaFoldDB" id="A0A0E9VB25"/>
<dbReference type="EMBL" id="GBXM01033283">
    <property type="protein sequence ID" value="JAH75294.1"/>
    <property type="molecule type" value="Transcribed_RNA"/>
</dbReference>